<reference evidence="3" key="1">
    <citation type="submission" date="2015-07" db="EMBL/GenBank/DDBJ databases">
        <authorList>
            <person name="Teixeira M.M."/>
            <person name="Souza R.C."/>
            <person name="Almeida L.G."/>
            <person name="Vicente V.A."/>
            <person name="de Hoog S."/>
            <person name="Bocca A.L."/>
            <person name="de Almeida S.R."/>
            <person name="Vasconcelos A.T."/>
            <person name="Felipe M.S."/>
        </authorList>
    </citation>
    <scope>NUCLEOTIDE SEQUENCE [LARGE SCALE GENOMIC DNA]</scope>
    <source>
        <strain evidence="3">KSF</strain>
    </source>
</reference>
<evidence type="ECO:0000313" key="3">
    <source>
        <dbReference type="Proteomes" id="UP000094526"/>
    </source>
</evidence>
<feature type="compositionally biased region" description="Basic and acidic residues" evidence="1">
    <location>
        <begin position="682"/>
        <end position="694"/>
    </location>
</feature>
<dbReference type="OrthoDB" id="4156398at2759"/>
<dbReference type="VEuPathDB" id="FungiDB:G647_08394"/>
<gene>
    <name evidence="2" type="ORF">CLCR_03855</name>
</gene>
<feature type="compositionally biased region" description="Polar residues" evidence="1">
    <location>
        <begin position="695"/>
        <end position="714"/>
    </location>
</feature>
<protein>
    <submittedName>
        <fullName evidence="2">Uncharacterized protein</fullName>
    </submittedName>
</protein>
<feature type="compositionally biased region" description="Basic and acidic residues" evidence="1">
    <location>
        <begin position="809"/>
        <end position="826"/>
    </location>
</feature>
<evidence type="ECO:0000313" key="2">
    <source>
        <dbReference type="EMBL" id="OCT48248.1"/>
    </source>
</evidence>
<dbReference type="VEuPathDB" id="FungiDB:CLCR_03855"/>
<evidence type="ECO:0000256" key="1">
    <source>
        <dbReference type="SAM" id="MobiDB-lite"/>
    </source>
</evidence>
<dbReference type="AlphaFoldDB" id="A0A1C1CIB0"/>
<dbReference type="eggNOG" id="ENOG502RW6K">
    <property type="taxonomic scope" value="Eukaryota"/>
</dbReference>
<feature type="compositionally biased region" description="Polar residues" evidence="1">
    <location>
        <begin position="656"/>
        <end position="666"/>
    </location>
</feature>
<proteinExistence type="predicted"/>
<feature type="region of interest" description="Disordered" evidence="1">
    <location>
        <begin position="1"/>
        <end position="201"/>
    </location>
</feature>
<feature type="compositionally biased region" description="Basic residues" evidence="1">
    <location>
        <begin position="316"/>
        <end position="347"/>
    </location>
</feature>
<feature type="compositionally biased region" description="Polar residues" evidence="1">
    <location>
        <begin position="49"/>
        <end position="61"/>
    </location>
</feature>
<feature type="region of interest" description="Disordered" evidence="1">
    <location>
        <begin position="217"/>
        <end position="439"/>
    </location>
</feature>
<sequence>MAEFPLPWSITSSKRKSKSGPLTTPAARKRRRVGEALDDSKPARRKSQRTLTQAQWLTTLSPGHDEGDMQLLEEGQPRSGPAKRGLGRRVKKRDSTLTQIGFFDFPPSDQQDFDETVAASPEGRAMPQLDGTHDSPRKPRTRKATPAVAVSSSKRRAAPESQEEYKPRTRKRKSEPAEQEPSGSEKRQSRRVATKNEVFSDPVRNFDYFAQALATSTAVAQDENTNEPFNYPLEIKDSTEDAEDPLSDPRALSRPSLLPETPKKSTMIVLSSQTPESLCASTRRTNRRLCETPTKAQRTPLAERSTNVPVHDTSKKAGKRGRTPKGPSPKRRVVVLKLPKRSQRRHATRIEDSQNLWSIPSSSPKAATNPTPPPVAPVVRSTEDELEIPATSQAQEAQGSPAGSQDSLPSFTNPFSLQGSGGAEMDTNAHPHSSGASAQQEEGILVRDFAAVAPRCCPRRNSTDAVHPQRPSTQVKVAPELCNLRGETASIGDEDFEQLDFGSPVANDTQFNVQVLHRVSSPLPLERASGTPKAVIHHSRPSTPTSHASGVAFIHGPESYLPDVERVGSSQSPIPVPRLVPRSSVDPDLAGVGLDDEDLDEVPLPRTPVFVHPASMRRTTSTQVPLNDTLNDASSPRLRRVRSNTQKSVHPASIPHPSQMSTQEPTQAFLLPSSMPQNGYDDSMRGSETFKIKDSSSSSVHMSQIPPNSTSNQPGLDPGYAPDSDDGWEGEGDLDLDPVSFPMQPFQTSPPQAKPLQRHLETIPTSKESEMITPASTSGTRTFPPMQRHSDLENDSGPLHDSQLSAPNEIRRSEPAGKQDTSDDSHIQGSQPSDSPPSTPDRPPPPHKEYSPIPGFNNETQSNFTQNGHVTAAFIHRQREAGLYPAWFVPTPYQVPGYTRWK</sequence>
<feature type="compositionally biased region" description="Polar residues" evidence="1">
    <location>
        <begin position="430"/>
        <end position="439"/>
    </location>
</feature>
<feature type="compositionally biased region" description="Polar residues" evidence="1">
    <location>
        <begin position="268"/>
        <end position="283"/>
    </location>
</feature>
<feature type="compositionally biased region" description="Pro residues" evidence="1">
    <location>
        <begin position="834"/>
        <end position="843"/>
    </location>
</feature>
<feature type="compositionally biased region" description="Polar residues" evidence="1">
    <location>
        <begin position="390"/>
        <end position="418"/>
    </location>
</feature>
<feature type="compositionally biased region" description="Low complexity" evidence="1">
    <location>
        <begin position="360"/>
        <end position="369"/>
    </location>
</feature>
<dbReference type="EMBL" id="LGRB01000012">
    <property type="protein sequence ID" value="OCT48248.1"/>
    <property type="molecule type" value="Genomic_DNA"/>
</dbReference>
<feature type="compositionally biased region" description="Polar residues" evidence="1">
    <location>
        <begin position="217"/>
        <end position="228"/>
    </location>
</feature>
<organism evidence="2 3">
    <name type="scientific">Cladophialophora carrionii</name>
    <dbReference type="NCBI Taxonomy" id="86049"/>
    <lineage>
        <taxon>Eukaryota</taxon>
        <taxon>Fungi</taxon>
        <taxon>Dikarya</taxon>
        <taxon>Ascomycota</taxon>
        <taxon>Pezizomycotina</taxon>
        <taxon>Eurotiomycetes</taxon>
        <taxon>Chaetothyriomycetidae</taxon>
        <taxon>Chaetothyriales</taxon>
        <taxon>Herpotrichiellaceae</taxon>
        <taxon>Cladophialophora</taxon>
    </lineage>
</organism>
<accession>A0A1C1CIB0</accession>
<feature type="compositionally biased region" description="Polar residues" evidence="1">
    <location>
        <begin position="617"/>
        <end position="634"/>
    </location>
</feature>
<feature type="compositionally biased region" description="Basic and acidic residues" evidence="1">
    <location>
        <begin position="33"/>
        <end position="42"/>
    </location>
</feature>
<dbReference type="Proteomes" id="UP000094526">
    <property type="component" value="Unassembled WGS sequence"/>
</dbReference>
<comment type="caution">
    <text evidence="2">The sequence shown here is derived from an EMBL/GenBank/DDBJ whole genome shotgun (WGS) entry which is preliminary data.</text>
</comment>
<feature type="compositionally biased region" description="Acidic residues" evidence="1">
    <location>
        <begin position="723"/>
        <end position="736"/>
    </location>
</feature>
<feature type="region of interest" description="Disordered" evidence="1">
    <location>
        <begin position="614"/>
        <end position="864"/>
    </location>
</feature>
<name>A0A1C1CIB0_9EURO</name>
<keyword evidence="3" id="KW-1185">Reference proteome</keyword>